<name>A0A109HFR9_XANCT</name>
<reference evidence="1 2" key="1">
    <citation type="submission" date="2015-11" db="EMBL/GenBank/DDBJ databases">
        <title>Long Read and Single Molecule DNA Sequencing Simplifies Genome Assembly and TAL Effector Gene Analysis of Xanthomonas translucens.</title>
        <authorList>
            <person name="Peng Z."/>
            <person name="Hu Y."/>
            <person name="Xie J."/>
            <person name="Potnis N."/>
            <person name="Akhunova A."/>
            <person name="Jones J."/>
            <person name="Liu Z."/>
            <person name="White F."/>
            <person name="Liu S."/>
        </authorList>
    </citation>
    <scope>NUCLEOTIDE SEQUENCE [LARGE SCALE GENOMIC DNA]</scope>
    <source>
        <strain evidence="1 2">B1</strain>
    </source>
</reference>
<sequence>MDLSPFQIQFLQFSHVVYVGRQIPQARVFEVQPLKTGHIRHAVGNARQAAPAHAQGFESGQSLHSTMADVYQQGWKRFELLASYDFQRLQLAKIAKRMRQILHRVVDEAQFAKVAHVSNGVR</sequence>
<proteinExistence type="predicted"/>
<dbReference type="Proteomes" id="UP000055854">
    <property type="component" value="Unassembled WGS sequence"/>
</dbReference>
<dbReference type="EMBL" id="LNTA01000296">
    <property type="protein sequence ID" value="KWV11379.1"/>
    <property type="molecule type" value="Genomic_DNA"/>
</dbReference>
<evidence type="ECO:0000313" key="2">
    <source>
        <dbReference type="Proteomes" id="UP000055854"/>
    </source>
</evidence>
<evidence type="ECO:0000313" key="1">
    <source>
        <dbReference type="EMBL" id="KWV11379.1"/>
    </source>
</evidence>
<protein>
    <submittedName>
        <fullName evidence="1">Uncharacterized protein</fullName>
    </submittedName>
</protein>
<dbReference type="AlphaFoldDB" id="A0A109HFR9"/>
<gene>
    <name evidence="1" type="ORF">ATB53_19360</name>
</gene>
<organism evidence="1 2">
    <name type="scientific">Xanthomonas campestris pv. translucens</name>
    <dbReference type="NCBI Taxonomy" id="343"/>
    <lineage>
        <taxon>Bacteria</taxon>
        <taxon>Pseudomonadati</taxon>
        <taxon>Pseudomonadota</taxon>
        <taxon>Gammaproteobacteria</taxon>
        <taxon>Lysobacterales</taxon>
        <taxon>Lysobacteraceae</taxon>
        <taxon>Xanthomonas</taxon>
        <taxon>Xanthomonas translucens group</taxon>
    </lineage>
</organism>
<accession>A0A109HFR9</accession>
<comment type="caution">
    <text evidence="1">The sequence shown here is derived from an EMBL/GenBank/DDBJ whole genome shotgun (WGS) entry which is preliminary data.</text>
</comment>